<feature type="compositionally biased region" description="Polar residues" evidence="1">
    <location>
        <begin position="72"/>
        <end position="85"/>
    </location>
</feature>
<dbReference type="InterPro" id="IPR017956">
    <property type="entry name" value="AT_hook_DNA-bd_motif"/>
</dbReference>
<evidence type="ECO:0000313" key="3">
    <source>
        <dbReference type="Proteomes" id="UP001165063"/>
    </source>
</evidence>
<dbReference type="Proteomes" id="UP001165063">
    <property type="component" value="Unassembled WGS sequence"/>
</dbReference>
<organism evidence="2 3">
    <name type="scientific">Ambrosiozyma monospora</name>
    <name type="common">Yeast</name>
    <name type="synonym">Endomycopsis monosporus</name>
    <dbReference type="NCBI Taxonomy" id="43982"/>
    <lineage>
        <taxon>Eukaryota</taxon>
        <taxon>Fungi</taxon>
        <taxon>Dikarya</taxon>
        <taxon>Ascomycota</taxon>
        <taxon>Saccharomycotina</taxon>
        <taxon>Pichiomycetes</taxon>
        <taxon>Pichiales</taxon>
        <taxon>Pichiaceae</taxon>
        <taxon>Ambrosiozyma</taxon>
    </lineage>
</organism>
<dbReference type="SMART" id="SM00384">
    <property type="entry name" value="AT_hook"/>
    <property type="match status" value="3"/>
</dbReference>
<reference evidence="2" key="1">
    <citation type="submission" date="2023-04" db="EMBL/GenBank/DDBJ databases">
        <title>Ambrosiozyma monospora NBRC 1965.</title>
        <authorList>
            <person name="Ichikawa N."/>
            <person name="Sato H."/>
            <person name="Tonouchi N."/>
        </authorList>
    </citation>
    <scope>NUCLEOTIDE SEQUENCE</scope>
    <source>
        <strain evidence="2">NBRC 1965</strain>
    </source>
</reference>
<accession>A0A9W6SZ64</accession>
<feature type="region of interest" description="Disordered" evidence="1">
    <location>
        <begin position="30"/>
        <end position="158"/>
    </location>
</feature>
<dbReference type="PRINTS" id="PR00929">
    <property type="entry name" value="ATHOOK"/>
</dbReference>
<dbReference type="Pfam" id="PF02178">
    <property type="entry name" value="AT_hook"/>
    <property type="match status" value="3"/>
</dbReference>
<proteinExistence type="predicted"/>
<dbReference type="GO" id="GO:0003677">
    <property type="term" value="F:DNA binding"/>
    <property type="evidence" value="ECO:0007669"/>
    <property type="project" value="InterPro"/>
</dbReference>
<keyword evidence="3" id="KW-1185">Reference proteome</keyword>
<evidence type="ECO:0000256" key="1">
    <source>
        <dbReference type="SAM" id="MobiDB-lite"/>
    </source>
</evidence>
<dbReference type="OrthoDB" id="4703at2759"/>
<comment type="caution">
    <text evidence="2">The sequence shown here is derived from an EMBL/GenBank/DDBJ whole genome shotgun (WGS) entry which is preliminary data.</text>
</comment>
<gene>
    <name evidence="2" type="ORF">Amon01_000918500</name>
</gene>
<name>A0A9W6SZ64_AMBMO</name>
<sequence length="202" mass="22603">MKLKKETIRETISIIDKGNADAESISHDAVSIIKRKRGRPRKEPDTDGPIIKKKRGRPKKVHETSAEDGVSTDGNDTTESVSNDNVLIVKKSRGRPRKNPETKAEDNALIDLTENIGYVSHAKKEGPKKHSKNKTKDDERKVKKSHRPKIIGQKIPMKSATVQESLQITMEDLNPVVSGTFHKKVKDIWKVGQESKLKGGEE</sequence>
<protein>
    <submittedName>
        <fullName evidence="2">Unnamed protein product</fullName>
    </submittedName>
</protein>
<dbReference type="EMBL" id="BSXU01009998">
    <property type="protein sequence ID" value="GME70506.1"/>
    <property type="molecule type" value="Genomic_DNA"/>
</dbReference>
<evidence type="ECO:0000313" key="2">
    <source>
        <dbReference type="EMBL" id="GME70506.1"/>
    </source>
</evidence>
<dbReference type="AlphaFoldDB" id="A0A9W6SZ64"/>
<feature type="compositionally biased region" description="Basic residues" evidence="1">
    <location>
        <begin position="51"/>
        <end position="60"/>
    </location>
</feature>